<dbReference type="STRING" id="88036.D8QST9"/>
<keyword evidence="2" id="KW-0677">Repeat</keyword>
<dbReference type="eggNOG" id="KOG0619">
    <property type="taxonomic scope" value="Eukaryota"/>
</dbReference>
<dbReference type="InterPro" id="IPR001611">
    <property type="entry name" value="Leu-rich_rpt"/>
</dbReference>
<evidence type="ECO:0000256" key="1">
    <source>
        <dbReference type="ARBA" id="ARBA00022614"/>
    </source>
</evidence>
<dbReference type="AlphaFoldDB" id="D8QST9"/>
<dbReference type="SUPFAM" id="SSF52058">
    <property type="entry name" value="L domain-like"/>
    <property type="match status" value="1"/>
</dbReference>
<evidence type="ECO:0000259" key="3">
    <source>
        <dbReference type="Pfam" id="PF23598"/>
    </source>
</evidence>
<accession>D8QST9</accession>
<dbReference type="HOGENOM" id="CLU_000288_18_15_1"/>
<dbReference type="PANTHER" id="PTHR48051:SF1">
    <property type="entry name" value="RAS SUPPRESSOR PROTEIN 1"/>
    <property type="match status" value="1"/>
</dbReference>
<dbReference type="Pfam" id="PF23598">
    <property type="entry name" value="LRR_14"/>
    <property type="match status" value="1"/>
</dbReference>
<dbReference type="PROSITE" id="PS51450">
    <property type="entry name" value="LRR"/>
    <property type="match status" value="1"/>
</dbReference>
<keyword evidence="5" id="KW-1185">Reference proteome</keyword>
<dbReference type="InParanoid" id="D8QST9"/>
<dbReference type="SMART" id="SM00369">
    <property type="entry name" value="LRR_TYP"/>
    <property type="match status" value="5"/>
</dbReference>
<dbReference type="InterPro" id="IPR050216">
    <property type="entry name" value="LRR_domain-containing"/>
</dbReference>
<dbReference type="Proteomes" id="UP000001514">
    <property type="component" value="Unassembled WGS sequence"/>
</dbReference>
<dbReference type="InterPro" id="IPR003591">
    <property type="entry name" value="Leu-rich_rpt_typical-subtyp"/>
</dbReference>
<evidence type="ECO:0000313" key="4">
    <source>
        <dbReference type="EMBL" id="EFJ37500.1"/>
    </source>
</evidence>
<dbReference type="InterPro" id="IPR032675">
    <property type="entry name" value="LRR_dom_sf"/>
</dbReference>
<organism evidence="5">
    <name type="scientific">Selaginella moellendorffii</name>
    <name type="common">Spikemoss</name>
    <dbReference type="NCBI Taxonomy" id="88036"/>
    <lineage>
        <taxon>Eukaryota</taxon>
        <taxon>Viridiplantae</taxon>
        <taxon>Streptophyta</taxon>
        <taxon>Embryophyta</taxon>
        <taxon>Tracheophyta</taxon>
        <taxon>Lycopodiopsida</taxon>
        <taxon>Selaginellales</taxon>
        <taxon>Selaginellaceae</taxon>
        <taxon>Selaginella</taxon>
    </lineage>
</organism>
<dbReference type="OrthoDB" id="676979at2759"/>
<evidence type="ECO:0000256" key="2">
    <source>
        <dbReference type="ARBA" id="ARBA00022737"/>
    </source>
</evidence>
<proteinExistence type="predicted"/>
<dbReference type="GO" id="GO:0035556">
    <property type="term" value="P:intracellular signal transduction"/>
    <property type="evidence" value="ECO:0000318"/>
    <property type="project" value="GO_Central"/>
</dbReference>
<dbReference type="SMR" id="D8QST9"/>
<sequence length="262" mass="28841">MGCCSSKGAIRKRAVKWKATGIVGLRDSRLKSIPSEVFEIAKVVRTLDASCNKIGELPLGIDSLHNLQRLILVENSLTRLPSTFVKLTSLKTLALDSNQLSELPDEIGLLVRLERLSIASNHLSSLPSSMGSLRNLVILDISQNQVKVLPESIGSCFSLEEIQASGNRIEQLPQSLSNLSHLKTLVLAENKISQLPSSLLKSCSALQTLSLHGNPITVEDLHQMDGFEEFEARRRKKVDKQLDTNVVTNSNFFDDGIDRNTT</sequence>
<dbReference type="InterPro" id="IPR055414">
    <property type="entry name" value="LRR_R13L4/SHOC2-like"/>
</dbReference>
<feature type="domain" description="Disease resistance R13L4/SHOC-2-like LRR" evidence="3">
    <location>
        <begin position="90"/>
        <end position="163"/>
    </location>
</feature>
<dbReference type="PANTHER" id="PTHR48051">
    <property type="match status" value="1"/>
</dbReference>
<reference evidence="4 5" key="1">
    <citation type="journal article" date="2011" name="Science">
        <title>The Selaginella genome identifies genetic changes associated with the evolution of vascular plants.</title>
        <authorList>
            <person name="Banks J.A."/>
            <person name="Nishiyama T."/>
            <person name="Hasebe M."/>
            <person name="Bowman J.L."/>
            <person name="Gribskov M."/>
            <person name="dePamphilis C."/>
            <person name="Albert V.A."/>
            <person name="Aono N."/>
            <person name="Aoyama T."/>
            <person name="Ambrose B.A."/>
            <person name="Ashton N.W."/>
            <person name="Axtell M.J."/>
            <person name="Barker E."/>
            <person name="Barker M.S."/>
            <person name="Bennetzen J.L."/>
            <person name="Bonawitz N.D."/>
            <person name="Chapple C."/>
            <person name="Cheng C."/>
            <person name="Correa L.G."/>
            <person name="Dacre M."/>
            <person name="DeBarry J."/>
            <person name="Dreyer I."/>
            <person name="Elias M."/>
            <person name="Engstrom E.M."/>
            <person name="Estelle M."/>
            <person name="Feng L."/>
            <person name="Finet C."/>
            <person name="Floyd S.K."/>
            <person name="Frommer W.B."/>
            <person name="Fujita T."/>
            <person name="Gramzow L."/>
            <person name="Gutensohn M."/>
            <person name="Harholt J."/>
            <person name="Hattori M."/>
            <person name="Heyl A."/>
            <person name="Hirai T."/>
            <person name="Hiwatashi Y."/>
            <person name="Ishikawa M."/>
            <person name="Iwata M."/>
            <person name="Karol K.G."/>
            <person name="Koehler B."/>
            <person name="Kolukisaoglu U."/>
            <person name="Kubo M."/>
            <person name="Kurata T."/>
            <person name="Lalonde S."/>
            <person name="Li K."/>
            <person name="Li Y."/>
            <person name="Litt A."/>
            <person name="Lyons E."/>
            <person name="Manning G."/>
            <person name="Maruyama T."/>
            <person name="Michael T.P."/>
            <person name="Mikami K."/>
            <person name="Miyazaki S."/>
            <person name="Morinaga S."/>
            <person name="Murata T."/>
            <person name="Mueller-Roeber B."/>
            <person name="Nelson D.R."/>
            <person name="Obara M."/>
            <person name="Oguri Y."/>
            <person name="Olmstead R.G."/>
            <person name="Onodera N."/>
            <person name="Petersen B.L."/>
            <person name="Pils B."/>
            <person name="Prigge M."/>
            <person name="Rensing S.A."/>
            <person name="Riano-Pachon D.M."/>
            <person name="Roberts A.W."/>
            <person name="Sato Y."/>
            <person name="Scheller H.V."/>
            <person name="Schulz B."/>
            <person name="Schulz C."/>
            <person name="Shakirov E.V."/>
            <person name="Shibagaki N."/>
            <person name="Shinohara N."/>
            <person name="Shippen D.E."/>
            <person name="Soerensen I."/>
            <person name="Sotooka R."/>
            <person name="Sugimoto N."/>
            <person name="Sugita M."/>
            <person name="Sumikawa N."/>
            <person name="Tanurdzic M."/>
            <person name="Theissen G."/>
            <person name="Ulvskov P."/>
            <person name="Wakazuki S."/>
            <person name="Weng J.K."/>
            <person name="Willats W.W."/>
            <person name="Wipf D."/>
            <person name="Wolf P.G."/>
            <person name="Yang L."/>
            <person name="Zimmer A.D."/>
            <person name="Zhu Q."/>
            <person name="Mitros T."/>
            <person name="Hellsten U."/>
            <person name="Loque D."/>
            <person name="Otillar R."/>
            <person name="Salamov A."/>
            <person name="Schmutz J."/>
            <person name="Shapiro H."/>
            <person name="Lindquist E."/>
            <person name="Lucas S."/>
            <person name="Rokhsar D."/>
            <person name="Grigoriev I.V."/>
        </authorList>
    </citation>
    <scope>NUCLEOTIDE SEQUENCE [LARGE SCALE GENOMIC DNA]</scope>
</reference>
<evidence type="ECO:0000313" key="5">
    <source>
        <dbReference type="Proteomes" id="UP000001514"/>
    </source>
</evidence>
<protein>
    <recommendedName>
        <fullName evidence="3">Disease resistance R13L4/SHOC-2-like LRR domain-containing protein</fullName>
    </recommendedName>
</protein>
<dbReference type="EMBL" id="GL377566">
    <property type="protein sequence ID" value="EFJ37500.1"/>
    <property type="molecule type" value="Genomic_DNA"/>
</dbReference>
<dbReference type="Gene3D" id="3.80.10.10">
    <property type="entry name" value="Ribonuclease Inhibitor"/>
    <property type="match status" value="1"/>
</dbReference>
<gene>
    <name evidence="4" type="ORF">SELMODRAFT_438024</name>
</gene>
<dbReference type="SMART" id="SM00364">
    <property type="entry name" value="LRR_BAC"/>
    <property type="match status" value="6"/>
</dbReference>
<name>D8QST9_SELML</name>
<dbReference type="OMA" id="AYMERYT"/>
<keyword evidence="1" id="KW-0433">Leucine-rich repeat</keyword>
<dbReference type="KEGG" id="smo:SELMODRAFT_438024"/>
<dbReference type="Gramene" id="EFJ37500">
    <property type="protein sequence ID" value="EFJ37500"/>
    <property type="gene ID" value="SELMODRAFT_438024"/>
</dbReference>